<feature type="domain" description="MacB-like periplasmic core" evidence="9">
    <location>
        <begin position="14"/>
        <end position="202"/>
    </location>
</feature>
<dbReference type="OrthoDB" id="5349104at2"/>
<protein>
    <submittedName>
        <fullName evidence="10">FtsX-like permease family protein</fullName>
    </submittedName>
</protein>
<dbReference type="RefSeq" id="WP_137014595.1">
    <property type="nucleotide sequence ID" value="NZ_SZPX01000007.1"/>
</dbReference>
<dbReference type="Pfam" id="PF02687">
    <property type="entry name" value="FtsX"/>
    <property type="match status" value="1"/>
</dbReference>
<accession>A0A4U2Z5B3</accession>
<evidence type="ECO:0000256" key="3">
    <source>
        <dbReference type="ARBA" id="ARBA00022692"/>
    </source>
</evidence>
<evidence type="ECO:0000313" key="11">
    <source>
        <dbReference type="Proteomes" id="UP000309561"/>
    </source>
</evidence>
<evidence type="ECO:0000256" key="2">
    <source>
        <dbReference type="ARBA" id="ARBA00022475"/>
    </source>
</evidence>
<dbReference type="GO" id="GO:0005886">
    <property type="term" value="C:plasma membrane"/>
    <property type="evidence" value="ECO:0007669"/>
    <property type="project" value="UniProtKB-SubCell"/>
</dbReference>
<dbReference type="EMBL" id="SZPX01000007">
    <property type="protein sequence ID" value="TKI68612.1"/>
    <property type="molecule type" value="Genomic_DNA"/>
</dbReference>
<keyword evidence="2" id="KW-1003">Cell membrane</keyword>
<dbReference type="PANTHER" id="PTHR30572:SF4">
    <property type="entry name" value="ABC TRANSPORTER PERMEASE YTRF"/>
    <property type="match status" value="1"/>
</dbReference>
<feature type="transmembrane region" description="Helical" evidence="7">
    <location>
        <begin position="322"/>
        <end position="343"/>
    </location>
</feature>
<keyword evidence="5 7" id="KW-0472">Membrane</keyword>
<keyword evidence="4 7" id="KW-1133">Transmembrane helix</keyword>
<keyword evidence="11" id="KW-1185">Reference proteome</keyword>
<reference evidence="10 11" key="1">
    <citation type="submission" date="2019-04" db="EMBL/GenBank/DDBJ databases">
        <title>Sulfurimonas crateris sp. nov. a facultative anaerobic sulfur-oxidizing chemolithautotrophic bacterium isolated from a terrestrial mud vulcano.</title>
        <authorList>
            <person name="Ratnikova N.M."/>
            <person name="Slobodkin A.I."/>
            <person name="Merkel A.Y."/>
            <person name="Novikov A."/>
            <person name="Bonch-Osmolovskaya E.A."/>
            <person name="Slobodkina G.B."/>
        </authorList>
    </citation>
    <scope>NUCLEOTIDE SEQUENCE [LARGE SCALE GENOMIC DNA]</scope>
    <source>
        <strain evidence="10 11">SN118</strain>
    </source>
</reference>
<dbReference type="PANTHER" id="PTHR30572">
    <property type="entry name" value="MEMBRANE COMPONENT OF TRANSPORTER-RELATED"/>
    <property type="match status" value="1"/>
</dbReference>
<comment type="subcellular location">
    <subcellularLocation>
        <location evidence="1">Cell membrane</location>
        <topology evidence="1">Multi-pass membrane protein</topology>
    </subcellularLocation>
</comment>
<sequence length="357" mass="38973">MISLKALSKNPFKSLLIFSSITIAVMAIFLISSVSQGVIGMYSKMIKTDGDIIITQKGISDTFFSNVDIGIMKKIDELEYVTSSYAMIVGASPIGHIPIAGIYGTTDNHFSHYKLKSGTYPKEGEVILGENLAKQFVTKEINIGNKSFEISGVYSSEIGFEEGGVVMNISDAGKLFNRSASFILVSSSSPNEIDNIVEKISELSSEVEVKTTQNFVKEYNQFKIIENSSLVISTLAFAMGLMGIASVMSMIVNSRKEEFGIMRALGKSRLFIIKNLFFETLMMSVSAYLFALILSLGILEMLPHIEMLQGYVNGTLSLSTALYVFASTIFMALFGSLIPAWIASKTDPILLINQGCA</sequence>
<evidence type="ECO:0000313" key="10">
    <source>
        <dbReference type="EMBL" id="TKI68612.1"/>
    </source>
</evidence>
<evidence type="ECO:0000256" key="1">
    <source>
        <dbReference type="ARBA" id="ARBA00004651"/>
    </source>
</evidence>
<feature type="domain" description="ABC3 transporter permease C-terminal" evidence="8">
    <location>
        <begin position="231"/>
        <end position="348"/>
    </location>
</feature>
<dbReference type="InterPro" id="IPR025857">
    <property type="entry name" value="MacB_PCD"/>
</dbReference>
<evidence type="ECO:0000259" key="8">
    <source>
        <dbReference type="Pfam" id="PF02687"/>
    </source>
</evidence>
<gene>
    <name evidence="10" type="ORF">FCU45_09305</name>
</gene>
<feature type="transmembrane region" description="Helical" evidence="7">
    <location>
        <begin position="12"/>
        <end position="31"/>
    </location>
</feature>
<feature type="transmembrane region" description="Helical" evidence="7">
    <location>
        <begin position="276"/>
        <end position="302"/>
    </location>
</feature>
<evidence type="ECO:0000256" key="5">
    <source>
        <dbReference type="ARBA" id="ARBA00023136"/>
    </source>
</evidence>
<proteinExistence type="inferred from homology"/>
<dbReference type="Pfam" id="PF12704">
    <property type="entry name" value="MacB_PCD"/>
    <property type="match status" value="1"/>
</dbReference>
<dbReference type="Proteomes" id="UP000309561">
    <property type="component" value="Unassembled WGS sequence"/>
</dbReference>
<comment type="similarity">
    <text evidence="6">Belongs to the ABC-4 integral membrane protein family.</text>
</comment>
<evidence type="ECO:0000259" key="9">
    <source>
        <dbReference type="Pfam" id="PF12704"/>
    </source>
</evidence>
<organism evidence="10 11">
    <name type="scientific">Sulfurimonas crateris</name>
    <dbReference type="NCBI Taxonomy" id="2574727"/>
    <lineage>
        <taxon>Bacteria</taxon>
        <taxon>Pseudomonadati</taxon>
        <taxon>Campylobacterota</taxon>
        <taxon>Epsilonproteobacteria</taxon>
        <taxon>Campylobacterales</taxon>
        <taxon>Sulfurimonadaceae</taxon>
        <taxon>Sulfurimonas</taxon>
    </lineage>
</organism>
<dbReference type="InterPro" id="IPR003838">
    <property type="entry name" value="ABC3_permease_C"/>
</dbReference>
<dbReference type="AlphaFoldDB" id="A0A4U2Z5B3"/>
<dbReference type="GO" id="GO:0022857">
    <property type="term" value="F:transmembrane transporter activity"/>
    <property type="evidence" value="ECO:0007669"/>
    <property type="project" value="TreeGrafter"/>
</dbReference>
<feature type="transmembrane region" description="Helical" evidence="7">
    <location>
        <begin position="230"/>
        <end position="255"/>
    </location>
</feature>
<name>A0A4U2Z5B3_9BACT</name>
<comment type="caution">
    <text evidence="10">The sequence shown here is derived from an EMBL/GenBank/DDBJ whole genome shotgun (WGS) entry which is preliminary data.</text>
</comment>
<keyword evidence="3 7" id="KW-0812">Transmembrane</keyword>
<evidence type="ECO:0000256" key="7">
    <source>
        <dbReference type="SAM" id="Phobius"/>
    </source>
</evidence>
<evidence type="ECO:0000256" key="6">
    <source>
        <dbReference type="ARBA" id="ARBA00038076"/>
    </source>
</evidence>
<dbReference type="InterPro" id="IPR050250">
    <property type="entry name" value="Macrolide_Exporter_MacB"/>
</dbReference>
<evidence type="ECO:0000256" key="4">
    <source>
        <dbReference type="ARBA" id="ARBA00022989"/>
    </source>
</evidence>